<gene>
    <name evidence="1" type="ORF">JFL43_09405</name>
</gene>
<comment type="caution">
    <text evidence="1">The sequence shown here is derived from an EMBL/GenBank/DDBJ whole genome shotgun (WGS) entry which is preliminary data.</text>
</comment>
<sequence length="18" mass="2086">MIIQCHRVISSNGKIRVM</sequence>
<evidence type="ECO:0000313" key="2">
    <source>
        <dbReference type="Proteomes" id="UP000618943"/>
    </source>
</evidence>
<proteinExistence type="predicted"/>
<dbReference type="Proteomes" id="UP000618943">
    <property type="component" value="Unassembled WGS sequence"/>
</dbReference>
<protein>
    <submittedName>
        <fullName evidence="1">Uncharacterized protein</fullName>
    </submittedName>
</protein>
<evidence type="ECO:0000313" key="1">
    <source>
        <dbReference type="EMBL" id="MBK3495072.1"/>
    </source>
</evidence>
<reference evidence="1 2" key="1">
    <citation type="submission" date="2020-12" db="EMBL/GenBank/DDBJ databases">
        <title>YIM B01967 draft genome.</title>
        <authorList>
            <person name="Yan X."/>
        </authorList>
    </citation>
    <scope>NUCLEOTIDE SEQUENCE [LARGE SCALE GENOMIC DNA]</scope>
    <source>
        <strain evidence="1 2">YIM B01967</strain>
    </source>
</reference>
<dbReference type="EMBL" id="JAEOAH010000009">
    <property type="protein sequence ID" value="MBK3495072.1"/>
    <property type="molecule type" value="Genomic_DNA"/>
</dbReference>
<keyword evidence="2" id="KW-1185">Reference proteome</keyword>
<accession>A0ABS1H7H4</accession>
<name>A0ABS1H7H4_9BACL</name>
<organism evidence="1 2">
    <name type="scientific">Viridibacillus soli</name>
    <dbReference type="NCBI Taxonomy" id="2798301"/>
    <lineage>
        <taxon>Bacteria</taxon>
        <taxon>Bacillati</taxon>
        <taxon>Bacillota</taxon>
        <taxon>Bacilli</taxon>
        <taxon>Bacillales</taxon>
        <taxon>Caryophanaceae</taxon>
        <taxon>Viridibacillus</taxon>
    </lineage>
</organism>